<feature type="region of interest" description="Disordered" evidence="1">
    <location>
        <begin position="1"/>
        <end position="32"/>
    </location>
</feature>
<feature type="compositionally biased region" description="Basic and acidic residues" evidence="1">
    <location>
        <begin position="966"/>
        <end position="978"/>
    </location>
</feature>
<proteinExistence type="predicted"/>
<organism evidence="2 3">
    <name type="scientific">Steinernema carpocapsae</name>
    <name type="common">Entomopathogenic nematode</name>
    <dbReference type="NCBI Taxonomy" id="34508"/>
    <lineage>
        <taxon>Eukaryota</taxon>
        <taxon>Metazoa</taxon>
        <taxon>Ecdysozoa</taxon>
        <taxon>Nematoda</taxon>
        <taxon>Chromadorea</taxon>
        <taxon>Rhabditida</taxon>
        <taxon>Tylenchina</taxon>
        <taxon>Panagrolaimomorpha</taxon>
        <taxon>Strongyloidoidea</taxon>
        <taxon>Steinernematidae</taxon>
        <taxon>Steinernema</taxon>
    </lineage>
</organism>
<feature type="compositionally biased region" description="Polar residues" evidence="1">
    <location>
        <begin position="216"/>
        <end position="225"/>
    </location>
</feature>
<feature type="compositionally biased region" description="Polar residues" evidence="1">
    <location>
        <begin position="321"/>
        <end position="340"/>
    </location>
</feature>
<comment type="caution">
    <text evidence="2">The sequence shown here is derived from an EMBL/GenBank/DDBJ whole genome shotgun (WGS) entry which is preliminary data.</text>
</comment>
<feature type="compositionally biased region" description="Basic and acidic residues" evidence="1">
    <location>
        <begin position="612"/>
        <end position="621"/>
    </location>
</feature>
<feature type="compositionally biased region" description="Basic residues" evidence="1">
    <location>
        <begin position="801"/>
        <end position="811"/>
    </location>
</feature>
<gene>
    <name evidence="2" type="ORF">L596_023246</name>
</gene>
<feature type="compositionally biased region" description="Basic and acidic residues" evidence="1">
    <location>
        <begin position="305"/>
        <end position="318"/>
    </location>
</feature>
<feature type="compositionally biased region" description="Polar residues" evidence="1">
    <location>
        <begin position="732"/>
        <end position="751"/>
    </location>
</feature>
<feature type="region of interest" description="Disordered" evidence="1">
    <location>
        <begin position="64"/>
        <end position="84"/>
    </location>
</feature>
<sequence length="1083" mass="119627">MAPPSSNRRSTRVKSGPQAVEKKANARKSALRIKKTIQKDVKKGPSADKAKPEVVTSVAEVPKSILRSNPRRARSQVGQRKNPLEVFPKVTSKIEQLAKKAKEKVAAKNVGGEAEVQKTSSPVTRSRRSSKAAEQVSKPVTKDSLRERSLRSRWRTAQPEEKPEKAVPKATNRTGIRTKDAKKRPGTSQPAVAEAQLKSPVIARSRRSVSSVQEGHPQQDSTPQAESGMRSLRARSRTAQPKEDPVEPLPKVFKRAKNGRAASNTKPDLLPSGTKASTLRSNPRRTRSQVGQRKNPLEVFPKVTTKIEELVKKGKEKVAATNGSDQAQVQKTSSPVATSRRSSKAAEQVSKPATKDSLRERSLRSRSRTAQPEKPEKAVPKVTNQTGSRTKGKRSLRARSRTAQPNEDPVEPRPKVFKRAKNAASNAKSDLLPSGTEASTLRSNPRRTRSQVGQRKNPLEVFPKVTSKIEELVKKAKEKVAAKNVGGEAEVRKTSSPVTRSRRSSKAAEQVSKPATKGSRREQSLRSRLRTAQPEEKAVLKATNQTGNRTKDAKKRPGTSQPVVAEAQLKSPVTARSRRSVSSPLEGHPQQDSAPQVESVMRSLRAPSRTAQPEEKPEKAVPKVTNQTGSRTKGMRSLRARSRTAQPKEDPVEPRPKVFKRAKNGEELWFSTASNAKPDLLPSATEASTLRSNPRRTRSQVGQRKNPLEVFPKVTTKIEELVKKGKEKVAATNGSDQAQVQKTSSPVATSRRSSKAAEQVPEPATNDSLRERSLRSRSRTAQPEKPEKAVPKVTNQTGSRTKGKRSLRARSRTAQPKEDPVEPLPKVFKRAKNGRTARNAKPDLLPSAAEAPTLRSNPRTTRSEVGQRKNPLEAFPKVTSITEQLAKKAQEKAVDQPGAMESQGTSSPVVKPRRAPKDLEPDFKPATDDRPRKRSLRDRSQTALPKEESAKPVPKATMQTRKRARNAREELGTSHPEEAESQETNQTVATLSAPKPQDDIPRQDSSKKDPKENLDEAAKDSYTPKENFDDLDVDDVIWDFFARQRNKEALKEIFGFDQRVNIRLKRILKGRPPTLATMYACLK</sequence>
<name>A0A4U5MD42_STECR</name>
<feature type="compositionally biased region" description="Basic and acidic residues" evidence="1">
    <location>
        <begin position="37"/>
        <end position="52"/>
    </location>
</feature>
<feature type="compositionally biased region" description="Basic and acidic residues" evidence="1">
    <location>
        <begin position="885"/>
        <end position="894"/>
    </location>
</feature>
<keyword evidence="3" id="KW-1185">Reference proteome</keyword>
<evidence type="ECO:0000313" key="2">
    <source>
        <dbReference type="EMBL" id="TKR67031.1"/>
    </source>
</evidence>
<feature type="compositionally biased region" description="Basic and acidic residues" evidence="1">
    <location>
        <begin position="915"/>
        <end position="950"/>
    </location>
</feature>
<evidence type="ECO:0000256" key="1">
    <source>
        <dbReference type="SAM" id="MobiDB-lite"/>
    </source>
</evidence>
<protein>
    <submittedName>
        <fullName evidence="2">Uncharacterized protein</fullName>
    </submittedName>
</protein>
<feature type="compositionally biased region" description="Basic and acidic residues" evidence="1">
    <location>
        <begin position="646"/>
        <end position="656"/>
    </location>
</feature>
<dbReference type="EMBL" id="AZBU02000008">
    <property type="protein sequence ID" value="TKR67031.1"/>
    <property type="molecule type" value="Genomic_DNA"/>
</dbReference>
<feature type="region of interest" description="Disordered" evidence="1">
    <location>
        <begin position="37"/>
        <end position="56"/>
    </location>
</feature>
<dbReference type="AlphaFoldDB" id="A0A4U5MD42"/>
<feature type="compositionally biased region" description="Basic and acidic residues" evidence="1">
    <location>
        <begin position="861"/>
        <end position="871"/>
    </location>
</feature>
<accession>A0A4U5MD42</accession>
<reference evidence="2 3" key="2">
    <citation type="journal article" date="2019" name="G3 (Bethesda)">
        <title>Hybrid Assembly of the Genome of the Entomopathogenic Nematode Steinernema carpocapsae Identifies the X-Chromosome.</title>
        <authorList>
            <person name="Serra L."/>
            <person name="Macchietto M."/>
            <person name="Macias-Munoz A."/>
            <person name="McGill C.J."/>
            <person name="Rodriguez I.M."/>
            <person name="Rodriguez B."/>
            <person name="Murad R."/>
            <person name="Mortazavi A."/>
        </authorList>
    </citation>
    <scope>NUCLEOTIDE SEQUENCE [LARGE SCALE GENOMIC DNA]</scope>
    <source>
        <strain evidence="2 3">ALL</strain>
    </source>
</reference>
<reference evidence="2 3" key="1">
    <citation type="journal article" date="2015" name="Genome Biol.">
        <title>Comparative genomics of Steinernema reveals deeply conserved gene regulatory networks.</title>
        <authorList>
            <person name="Dillman A.R."/>
            <person name="Macchietto M."/>
            <person name="Porter C.F."/>
            <person name="Rogers A."/>
            <person name="Williams B."/>
            <person name="Antoshechkin I."/>
            <person name="Lee M.M."/>
            <person name="Goodwin Z."/>
            <person name="Lu X."/>
            <person name="Lewis E.E."/>
            <person name="Goodrich-Blair H."/>
            <person name="Stock S.P."/>
            <person name="Adams B.J."/>
            <person name="Sternberg P.W."/>
            <person name="Mortazavi A."/>
        </authorList>
    </citation>
    <scope>NUCLEOTIDE SEQUENCE [LARGE SCALE GENOMIC DNA]</scope>
    <source>
        <strain evidence="2 3">ALL</strain>
    </source>
</reference>
<feature type="compositionally biased region" description="Basic and acidic residues" evidence="1">
    <location>
        <begin position="353"/>
        <end position="363"/>
    </location>
</feature>
<feature type="compositionally biased region" description="Basic residues" evidence="1">
    <location>
        <begin position="633"/>
        <end position="642"/>
    </location>
</feature>
<feature type="compositionally biased region" description="Basic and acidic residues" evidence="1">
    <location>
        <begin position="140"/>
        <end position="150"/>
    </location>
</feature>
<feature type="region of interest" description="Disordered" evidence="1">
    <location>
        <begin position="99"/>
        <end position="460"/>
    </location>
</feature>
<feature type="compositionally biased region" description="Basic and acidic residues" evidence="1">
    <location>
        <begin position="996"/>
        <end position="1028"/>
    </location>
</feature>
<feature type="region of interest" description="Disordered" evidence="1">
    <location>
        <begin position="476"/>
        <end position="1028"/>
    </location>
</feature>
<dbReference type="Proteomes" id="UP000298663">
    <property type="component" value="Unassembled WGS sequence"/>
</dbReference>
<feature type="compositionally biased region" description="Basic residues" evidence="1">
    <location>
        <begin position="390"/>
        <end position="400"/>
    </location>
</feature>
<feature type="compositionally biased region" description="Basic and acidic residues" evidence="1">
    <location>
        <begin position="716"/>
        <end position="729"/>
    </location>
</feature>
<evidence type="ECO:0000313" key="3">
    <source>
        <dbReference type="Proteomes" id="UP000298663"/>
    </source>
</evidence>
<feature type="compositionally biased region" description="Basic and acidic residues" evidence="1">
    <location>
        <begin position="158"/>
        <end position="167"/>
    </location>
</feature>